<proteinExistence type="predicted"/>
<protein>
    <submittedName>
        <fullName evidence="2">DUF3021 domain-containing protein</fullName>
    </submittedName>
</protein>
<evidence type="ECO:0000313" key="2">
    <source>
        <dbReference type="EMBL" id="MST86540.1"/>
    </source>
</evidence>
<evidence type="ECO:0000313" key="3">
    <source>
        <dbReference type="Proteomes" id="UP000438120"/>
    </source>
</evidence>
<gene>
    <name evidence="2" type="ORF">FYJ62_02500</name>
</gene>
<sequence length="132" mass="15072">MKYLIKAIKYMISGIGFGTFFALFFWSLDQGRVDMHVFAYAVTLGSLCGLASTIWLNLKMNLALQLLLHMVLILAVVETVTWLFGIMSQEYLLKVLPLDILVVYAAVWAVIWLMQLGEVKRVNDKLTKNNRK</sequence>
<dbReference type="EMBL" id="VUMX01000004">
    <property type="protein sequence ID" value="MST86540.1"/>
    <property type="molecule type" value="Genomic_DNA"/>
</dbReference>
<dbReference type="RefSeq" id="WP_154547395.1">
    <property type="nucleotide sequence ID" value="NZ_VUMX01000004.1"/>
</dbReference>
<keyword evidence="1" id="KW-0812">Transmembrane</keyword>
<feature type="transmembrane region" description="Helical" evidence="1">
    <location>
        <begin position="38"/>
        <end position="56"/>
    </location>
</feature>
<name>A0A6A8MDI2_9LACO</name>
<comment type="caution">
    <text evidence="2">The sequence shown here is derived from an EMBL/GenBank/DDBJ whole genome shotgun (WGS) entry which is preliminary data.</text>
</comment>
<organism evidence="2 3">
    <name type="scientific">Lactobacillus porci</name>
    <dbReference type="NCBI Taxonomy" id="2012477"/>
    <lineage>
        <taxon>Bacteria</taxon>
        <taxon>Bacillati</taxon>
        <taxon>Bacillota</taxon>
        <taxon>Bacilli</taxon>
        <taxon>Lactobacillales</taxon>
        <taxon>Lactobacillaceae</taxon>
        <taxon>Lactobacillus</taxon>
    </lineage>
</organism>
<accession>A0A6A8MDI2</accession>
<feature type="transmembrane region" description="Helical" evidence="1">
    <location>
        <begin position="7"/>
        <end position="26"/>
    </location>
</feature>
<feature type="transmembrane region" description="Helical" evidence="1">
    <location>
        <begin position="63"/>
        <end position="85"/>
    </location>
</feature>
<evidence type="ECO:0000256" key="1">
    <source>
        <dbReference type="SAM" id="Phobius"/>
    </source>
</evidence>
<keyword evidence="3" id="KW-1185">Reference proteome</keyword>
<dbReference type="AlphaFoldDB" id="A0A6A8MDI2"/>
<dbReference type="Pfam" id="PF11457">
    <property type="entry name" value="DUF3021"/>
    <property type="match status" value="1"/>
</dbReference>
<keyword evidence="1" id="KW-1133">Transmembrane helix</keyword>
<reference evidence="2 3" key="1">
    <citation type="submission" date="2019-08" db="EMBL/GenBank/DDBJ databases">
        <title>In-depth cultivation of the pig gut microbiome towards novel bacterial diversity and tailored functional studies.</title>
        <authorList>
            <person name="Wylensek D."/>
            <person name="Hitch T.C.A."/>
            <person name="Clavel T."/>
        </authorList>
    </citation>
    <scope>NUCLEOTIDE SEQUENCE [LARGE SCALE GENOMIC DNA]</scope>
    <source>
        <strain evidence="2 3">Bifido-178-WT-2B</strain>
    </source>
</reference>
<keyword evidence="1" id="KW-0472">Membrane</keyword>
<dbReference type="InterPro" id="IPR021560">
    <property type="entry name" value="DUF3021"/>
</dbReference>
<feature type="transmembrane region" description="Helical" evidence="1">
    <location>
        <begin position="91"/>
        <end position="113"/>
    </location>
</feature>
<dbReference type="Proteomes" id="UP000438120">
    <property type="component" value="Unassembled WGS sequence"/>
</dbReference>